<dbReference type="Proteomes" id="UP000297453">
    <property type="component" value="Unassembled WGS sequence"/>
</dbReference>
<dbReference type="GO" id="GO:0008168">
    <property type="term" value="F:methyltransferase activity"/>
    <property type="evidence" value="ECO:0007669"/>
    <property type="project" value="InterPro"/>
</dbReference>
<evidence type="ECO:0000313" key="4">
    <source>
        <dbReference type="Proteomes" id="UP000297453"/>
    </source>
</evidence>
<dbReference type="InterPro" id="IPR035451">
    <property type="entry name" value="Ada-like_dom_sf"/>
</dbReference>
<evidence type="ECO:0000313" key="3">
    <source>
        <dbReference type="EMBL" id="TGK08056.1"/>
    </source>
</evidence>
<feature type="domain" description="Ada DNA repair metal-binding" evidence="2">
    <location>
        <begin position="20"/>
        <end position="68"/>
    </location>
</feature>
<dbReference type="Gene3D" id="3.40.10.10">
    <property type="entry name" value="DNA Methylphosphotriester Repair Domain"/>
    <property type="match status" value="1"/>
</dbReference>
<protein>
    <submittedName>
        <fullName evidence="3">Metal-binding protein</fullName>
    </submittedName>
</protein>
<keyword evidence="1" id="KW-0010">Activator</keyword>
<comment type="caution">
    <text evidence="3">The sequence shown here is derived from an EMBL/GenBank/DDBJ whole genome shotgun (WGS) entry which is preliminary data.</text>
</comment>
<keyword evidence="4" id="KW-1185">Reference proteome</keyword>
<dbReference type="AlphaFoldDB" id="A0A4R9G8P2"/>
<name>A0A4R9G8P2_9LEPT</name>
<evidence type="ECO:0000256" key="1">
    <source>
        <dbReference type="ARBA" id="ARBA00023159"/>
    </source>
</evidence>
<dbReference type="GO" id="GO:0003677">
    <property type="term" value="F:DNA binding"/>
    <property type="evidence" value="ECO:0007669"/>
    <property type="project" value="InterPro"/>
</dbReference>
<dbReference type="GO" id="GO:0006281">
    <property type="term" value="P:DNA repair"/>
    <property type="evidence" value="ECO:0007669"/>
    <property type="project" value="InterPro"/>
</dbReference>
<sequence length="81" mass="9574">MIIHTDLDRLHLLRLIRTKKIIYAGNLKLKIYGTLRCKSGKRMKIGNRVFFESEREALKNGFRPCGHCLKEKYKVWKNGII</sequence>
<gene>
    <name evidence="3" type="ORF">EHO59_06515</name>
</gene>
<dbReference type="GO" id="GO:0006355">
    <property type="term" value="P:regulation of DNA-templated transcription"/>
    <property type="evidence" value="ECO:0007669"/>
    <property type="project" value="InterPro"/>
</dbReference>
<proteinExistence type="predicted"/>
<reference evidence="3" key="1">
    <citation type="journal article" date="2019" name="PLoS Negl. Trop. Dis.">
        <title>Revisiting the worldwide diversity of Leptospira species in the environment.</title>
        <authorList>
            <person name="Vincent A.T."/>
            <person name="Schiettekatte O."/>
            <person name="Bourhy P."/>
            <person name="Veyrier F.J."/>
            <person name="Picardeau M."/>
        </authorList>
    </citation>
    <scope>NUCLEOTIDE SEQUENCE [LARGE SCALE GENOMIC DNA]</scope>
    <source>
        <strain evidence="3">SSS9</strain>
    </source>
</reference>
<dbReference type="OrthoDB" id="9783680at2"/>
<dbReference type="SUPFAM" id="SSF57884">
    <property type="entry name" value="Ada DNA repair protein, N-terminal domain (N-Ada 10)"/>
    <property type="match status" value="1"/>
</dbReference>
<organism evidence="3 4">
    <name type="scientific">Leptospira semungkisensis</name>
    <dbReference type="NCBI Taxonomy" id="2484985"/>
    <lineage>
        <taxon>Bacteria</taxon>
        <taxon>Pseudomonadati</taxon>
        <taxon>Spirochaetota</taxon>
        <taxon>Spirochaetia</taxon>
        <taxon>Leptospirales</taxon>
        <taxon>Leptospiraceae</taxon>
        <taxon>Leptospira</taxon>
    </lineage>
</organism>
<dbReference type="EMBL" id="RQEP01000005">
    <property type="protein sequence ID" value="TGK08056.1"/>
    <property type="molecule type" value="Genomic_DNA"/>
</dbReference>
<accession>A0A4R9G8P2</accession>
<dbReference type="InterPro" id="IPR004026">
    <property type="entry name" value="Ada_DNA_repair_Zn-bd"/>
</dbReference>
<evidence type="ECO:0000259" key="2">
    <source>
        <dbReference type="Pfam" id="PF02805"/>
    </source>
</evidence>
<dbReference type="Pfam" id="PF02805">
    <property type="entry name" value="Ada_Zn_binding"/>
    <property type="match status" value="1"/>
</dbReference>
<dbReference type="GO" id="GO:0008270">
    <property type="term" value="F:zinc ion binding"/>
    <property type="evidence" value="ECO:0007669"/>
    <property type="project" value="InterPro"/>
</dbReference>